<keyword evidence="6" id="KW-1185">Reference proteome</keyword>
<dbReference type="InterPro" id="IPR042185">
    <property type="entry name" value="Serpin_sf_2"/>
</dbReference>
<dbReference type="SUPFAM" id="SSF56574">
    <property type="entry name" value="Serpins"/>
    <property type="match status" value="2"/>
</dbReference>
<dbReference type="GO" id="GO:0004867">
    <property type="term" value="F:serine-type endopeptidase inhibitor activity"/>
    <property type="evidence" value="ECO:0007669"/>
    <property type="project" value="UniProtKB-KW"/>
</dbReference>
<evidence type="ECO:0000313" key="5">
    <source>
        <dbReference type="EnsemblMetazoa" id="SMAR004061-PA"/>
    </source>
</evidence>
<keyword evidence="3" id="KW-0722">Serine protease inhibitor</keyword>
<dbReference type="Proteomes" id="UP000014500">
    <property type="component" value="Unassembled WGS sequence"/>
</dbReference>
<dbReference type="PhylomeDB" id="T1ISI5"/>
<comment type="similarity">
    <text evidence="1">Belongs to the serpin family.</text>
</comment>
<evidence type="ECO:0000313" key="6">
    <source>
        <dbReference type="Proteomes" id="UP000014500"/>
    </source>
</evidence>
<feature type="domain" description="Serpin" evidence="4">
    <location>
        <begin position="161"/>
        <end position="199"/>
    </location>
</feature>
<evidence type="ECO:0000259" key="4">
    <source>
        <dbReference type="Pfam" id="PF00079"/>
    </source>
</evidence>
<dbReference type="EMBL" id="JH431432">
    <property type="status" value="NOT_ANNOTATED_CDS"/>
    <property type="molecule type" value="Genomic_DNA"/>
</dbReference>
<dbReference type="EnsemblMetazoa" id="SMAR004061-RA">
    <property type="protein sequence ID" value="SMAR004061-PA"/>
    <property type="gene ID" value="SMAR004061"/>
</dbReference>
<name>T1ISI5_STRMM</name>
<keyword evidence="2" id="KW-0646">Protease inhibitor</keyword>
<sequence length="214" mass="23824">MKDNQGCINLMVMAFEIIKEYEYMTLILIFVGSIDANLTEVFDNEEVAVSAVLHKAKIRVSEKGTEAAAATSVVASYRSLPARPIEEDFAANRPFLFTIYERIIMAKTQRLPVIFQIFSADFAMQLLKSFFKGEKINLLSYKKHLFQLTKKLLCPSQQILECDLAAIVGTNSTSCSDVIHKAFIEVDEEGSEAAGATGVIFYSRTGANMYCDCV</sequence>
<dbReference type="Gene3D" id="6.20.40.10">
    <property type="match status" value="1"/>
</dbReference>
<proteinExistence type="inferred from homology"/>
<dbReference type="PANTHER" id="PTHR11461:SF211">
    <property type="entry name" value="GH10112P-RELATED"/>
    <property type="match status" value="1"/>
</dbReference>
<dbReference type="InterPro" id="IPR036186">
    <property type="entry name" value="Serpin_sf"/>
</dbReference>
<dbReference type="HOGENOM" id="CLU_1290430_0_0_1"/>
<feature type="domain" description="Serpin" evidence="4">
    <location>
        <begin position="35"/>
        <end position="102"/>
    </location>
</feature>
<dbReference type="Gene3D" id="2.30.39.10">
    <property type="entry name" value="Alpha-1-antitrypsin, domain 1"/>
    <property type="match status" value="1"/>
</dbReference>
<dbReference type="GO" id="GO:0005615">
    <property type="term" value="C:extracellular space"/>
    <property type="evidence" value="ECO:0007669"/>
    <property type="project" value="InterPro"/>
</dbReference>
<reference evidence="5" key="2">
    <citation type="submission" date="2015-02" db="UniProtKB">
        <authorList>
            <consortium name="EnsemblMetazoa"/>
        </authorList>
    </citation>
    <scope>IDENTIFICATION</scope>
</reference>
<dbReference type="Pfam" id="PF00079">
    <property type="entry name" value="Serpin"/>
    <property type="match status" value="2"/>
</dbReference>
<evidence type="ECO:0000256" key="2">
    <source>
        <dbReference type="ARBA" id="ARBA00022690"/>
    </source>
</evidence>
<protein>
    <recommendedName>
        <fullName evidence="4">Serpin domain-containing protein</fullName>
    </recommendedName>
</protein>
<dbReference type="InterPro" id="IPR042178">
    <property type="entry name" value="Serpin_sf_1"/>
</dbReference>
<accession>T1ISI5</accession>
<dbReference type="Gene3D" id="3.30.497.10">
    <property type="entry name" value="Antithrombin, subunit I, domain 2"/>
    <property type="match status" value="1"/>
</dbReference>
<dbReference type="STRING" id="126957.T1ISI5"/>
<dbReference type="PANTHER" id="PTHR11461">
    <property type="entry name" value="SERINE PROTEASE INHIBITOR, SERPIN"/>
    <property type="match status" value="1"/>
</dbReference>
<organism evidence="5 6">
    <name type="scientific">Strigamia maritima</name>
    <name type="common">European centipede</name>
    <name type="synonym">Geophilus maritimus</name>
    <dbReference type="NCBI Taxonomy" id="126957"/>
    <lineage>
        <taxon>Eukaryota</taxon>
        <taxon>Metazoa</taxon>
        <taxon>Ecdysozoa</taxon>
        <taxon>Arthropoda</taxon>
        <taxon>Myriapoda</taxon>
        <taxon>Chilopoda</taxon>
        <taxon>Pleurostigmophora</taxon>
        <taxon>Geophilomorpha</taxon>
        <taxon>Linotaeniidae</taxon>
        <taxon>Strigamia</taxon>
    </lineage>
</organism>
<dbReference type="InterPro" id="IPR023796">
    <property type="entry name" value="Serpin_dom"/>
</dbReference>
<dbReference type="AlphaFoldDB" id="T1ISI5"/>
<dbReference type="InterPro" id="IPR000215">
    <property type="entry name" value="Serpin_fam"/>
</dbReference>
<evidence type="ECO:0000256" key="1">
    <source>
        <dbReference type="ARBA" id="ARBA00009500"/>
    </source>
</evidence>
<evidence type="ECO:0000256" key="3">
    <source>
        <dbReference type="ARBA" id="ARBA00022900"/>
    </source>
</evidence>
<reference evidence="6" key="1">
    <citation type="submission" date="2011-05" db="EMBL/GenBank/DDBJ databases">
        <authorList>
            <person name="Richards S.R."/>
            <person name="Qu J."/>
            <person name="Jiang H."/>
            <person name="Jhangiani S.N."/>
            <person name="Agravi P."/>
            <person name="Goodspeed R."/>
            <person name="Gross S."/>
            <person name="Mandapat C."/>
            <person name="Jackson L."/>
            <person name="Mathew T."/>
            <person name="Pu L."/>
            <person name="Thornton R."/>
            <person name="Saada N."/>
            <person name="Wilczek-Boney K.B."/>
            <person name="Lee S."/>
            <person name="Kovar C."/>
            <person name="Wu Y."/>
            <person name="Scherer S.E."/>
            <person name="Worley K.C."/>
            <person name="Muzny D.M."/>
            <person name="Gibbs R."/>
        </authorList>
    </citation>
    <scope>NUCLEOTIDE SEQUENCE</scope>
    <source>
        <strain evidence="6">Brora</strain>
    </source>
</reference>